<sequence length="144" mass="15709">MPRKPRPSKHIVAFKVEPELAAVLDAMPNKSEFIRAAVQNRLASACPLCRGTGVAPFGGVGDELTKLVQQHPLCVCTGCGVKEPRPCHSPGHCEDEPRIEAFERWGIFICEACAKSTLFCTTCKKPLRSAAKKKSDRCDECRAA</sequence>
<keyword evidence="2" id="KW-1185">Reference proteome</keyword>
<proteinExistence type="predicted"/>
<dbReference type="EMBL" id="CP089982">
    <property type="protein sequence ID" value="WXA92095.1"/>
    <property type="molecule type" value="Genomic_DNA"/>
</dbReference>
<reference evidence="1 2" key="1">
    <citation type="submission" date="2021-12" db="EMBL/GenBank/DDBJ databases">
        <title>Discovery of the Pendulisporaceae a myxobacterial family with distinct sporulation behavior and unique specialized metabolism.</title>
        <authorList>
            <person name="Garcia R."/>
            <person name="Popoff A."/>
            <person name="Bader C.D."/>
            <person name="Loehr J."/>
            <person name="Walesch S."/>
            <person name="Walt C."/>
            <person name="Boldt J."/>
            <person name="Bunk B."/>
            <person name="Haeckl F.J.F.P.J."/>
            <person name="Gunesch A.P."/>
            <person name="Birkelbach J."/>
            <person name="Nuebel U."/>
            <person name="Pietschmann T."/>
            <person name="Bach T."/>
            <person name="Mueller R."/>
        </authorList>
    </citation>
    <scope>NUCLEOTIDE SEQUENCE [LARGE SCALE GENOMIC DNA]</scope>
    <source>
        <strain evidence="1 2">MSr12523</strain>
    </source>
</reference>
<evidence type="ECO:0000313" key="2">
    <source>
        <dbReference type="Proteomes" id="UP001379533"/>
    </source>
</evidence>
<dbReference type="RefSeq" id="WP_394842715.1">
    <property type="nucleotide sequence ID" value="NZ_CP089982.1"/>
</dbReference>
<evidence type="ECO:0000313" key="1">
    <source>
        <dbReference type="EMBL" id="WXA92095.1"/>
    </source>
</evidence>
<organism evidence="1 2">
    <name type="scientific">Pendulispora brunnea</name>
    <dbReference type="NCBI Taxonomy" id="2905690"/>
    <lineage>
        <taxon>Bacteria</taxon>
        <taxon>Pseudomonadati</taxon>
        <taxon>Myxococcota</taxon>
        <taxon>Myxococcia</taxon>
        <taxon>Myxococcales</taxon>
        <taxon>Sorangiineae</taxon>
        <taxon>Pendulisporaceae</taxon>
        <taxon>Pendulispora</taxon>
    </lineage>
</organism>
<accession>A0ABZ2K3G8</accession>
<protein>
    <submittedName>
        <fullName evidence="1">Uncharacterized protein</fullName>
    </submittedName>
</protein>
<name>A0ABZ2K3G8_9BACT</name>
<gene>
    <name evidence="1" type="ORF">LZC95_37290</name>
</gene>
<dbReference type="Proteomes" id="UP001379533">
    <property type="component" value="Chromosome"/>
</dbReference>